<name>A0A0E9PP56_ANGAN</name>
<proteinExistence type="predicted"/>
<reference evidence="1" key="1">
    <citation type="submission" date="2014-11" db="EMBL/GenBank/DDBJ databases">
        <authorList>
            <person name="Amaro Gonzalez C."/>
        </authorList>
    </citation>
    <scope>NUCLEOTIDE SEQUENCE</scope>
</reference>
<dbReference type="EMBL" id="GBXM01102308">
    <property type="protein sequence ID" value="JAH06269.1"/>
    <property type="molecule type" value="Transcribed_RNA"/>
</dbReference>
<protein>
    <submittedName>
        <fullName evidence="1">Uncharacterized protein</fullName>
    </submittedName>
</protein>
<accession>A0A0E9PP56</accession>
<organism evidence="1">
    <name type="scientific">Anguilla anguilla</name>
    <name type="common">European freshwater eel</name>
    <name type="synonym">Muraena anguilla</name>
    <dbReference type="NCBI Taxonomy" id="7936"/>
    <lineage>
        <taxon>Eukaryota</taxon>
        <taxon>Metazoa</taxon>
        <taxon>Chordata</taxon>
        <taxon>Craniata</taxon>
        <taxon>Vertebrata</taxon>
        <taxon>Euteleostomi</taxon>
        <taxon>Actinopterygii</taxon>
        <taxon>Neopterygii</taxon>
        <taxon>Teleostei</taxon>
        <taxon>Anguilliformes</taxon>
        <taxon>Anguillidae</taxon>
        <taxon>Anguilla</taxon>
    </lineage>
</organism>
<dbReference type="AlphaFoldDB" id="A0A0E9PP56"/>
<sequence>MGGNGTWLLNLIIPEKPPHPPYTDLRVRLFLSGSRNSSTSASVTLHSSSSMLEMSLRIPQEVNNFSKVNRQ</sequence>
<reference evidence="1" key="2">
    <citation type="journal article" date="2015" name="Fish Shellfish Immunol.">
        <title>Early steps in the European eel (Anguilla anguilla)-Vibrio vulnificus interaction in the gills: Role of the RtxA13 toxin.</title>
        <authorList>
            <person name="Callol A."/>
            <person name="Pajuelo D."/>
            <person name="Ebbesson L."/>
            <person name="Teles M."/>
            <person name="MacKenzie S."/>
            <person name="Amaro C."/>
        </authorList>
    </citation>
    <scope>NUCLEOTIDE SEQUENCE</scope>
</reference>
<evidence type="ECO:0000313" key="1">
    <source>
        <dbReference type="EMBL" id="JAH06269.1"/>
    </source>
</evidence>